<keyword evidence="2" id="KW-0378">Hydrolase</keyword>
<dbReference type="Proteomes" id="UP000260812">
    <property type="component" value="Unassembled WGS sequence"/>
</dbReference>
<keyword evidence="3" id="KW-1185">Reference proteome</keyword>
<dbReference type="SUPFAM" id="SSF56601">
    <property type="entry name" value="beta-lactamase/transpeptidase-like"/>
    <property type="match status" value="1"/>
</dbReference>
<dbReference type="AlphaFoldDB" id="A0A3E3I1Q1"/>
<gene>
    <name evidence="2" type="ORF">DXC51_16265</name>
</gene>
<dbReference type="GeneID" id="97988381"/>
<proteinExistence type="predicted"/>
<sequence length="327" mass="36201">MNEEKITALEKKIQKEHGNIAGMVVLKDGRTVYENYFNGCGADDTIHVFSVTKSIVSILAGIAIDRGYIGSVAQKVLDFFPDYTVKRGEKTIQTITLKNLLTMTAPYKFRSAPYTRFFSSEDWVMAALDLLGGRKPAGEFRYMEMIGPDILSGILSNATGQPVLDFAREALFEPLHIAVASNIVLYTPQEHVAFIKKNCASGWVADEKGHNTAGWGLTLTAVDMAKIGQLYLDGGKWEGRQIVSEEWVAESTAEHSRWEKEKLSYGYLWWTGILNGYAAMGNSGNIIYVNPADKMVVSIAALFKPTAKDIMEFIEKDIKPLFCGAEG</sequence>
<evidence type="ECO:0000313" key="3">
    <source>
        <dbReference type="Proteomes" id="UP000260812"/>
    </source>
</evidence>
<dbReference type="PANTHER" id="PTHR43283:SF7">
    <property type="entry name" value="BETA-LACTAMASE-RELATED DOMAIN-CONTAINING PROTEIN"/>
    <property type="match status" value="1"/>
</dbReference>
<dbReference type="RefSeq" id="WP_117544926.1">
    <property type="nucleotide sequence ID" value="NZ_JBKUNB010000005.1"/>
</dbReference>
<feature type="domain" description="Beta-lactamase-related" evidence="1">
    <location>
        <begin position="18"/>
        <end position="300"/>
    </location>
</feature>
<dbReference type="PANTHER" id="PTHR43283">
    <property type="entry name" value="BETA-LACTAMASE-RELATED"/>
    <property type="match status" value="1"/>
</dbReference>
<dbReference type="EMBL" id="QVLV01000011">
    <property type="protein sequence ID" value="RGE58461.1"/>
    <property type="molecule type" value="Genomic_DNA"/>
</dbReference>
<dbReference type="InterPro" id="IPR012338">
    <property type="entry name" value="Beta-lactam/transpept-like"/>
</dbReference>
<comment type="caution">
    <text evidence="2">The sequence shown here is derived from an EMBL/GenBank/DDBJ whole genome shotgun (WGS) entry which is preliminary data.</text>
</comment>
<dbReference type="InterPro" id="IPR001466">
    <property type="entry name" value="Beta-lactam-related"/>
</dbReference>
<protein>
    <submittedName>
        <fullName evidence="2">Class C beta-lactamase-related serine hydrolase</fullName>
    </submittedName>
</protein>
<dbReference type="Pfam" id="PF00144">
    <property type="entry name" value="Beta-lactamase"/>
    <property type="match status" value="1"/>
</dbReference>
<evidence type="ECO:0000259" key="1">
    <source>
        <dbReference type="Pfam" id="PF00144"/>
    </source>
</evidence>
<reference evidence="2" key="1">
    <citation type="submission" date="2018-08" db="EMBL/GenBank/DDBJ databases">
        <title>A genome reference for cultivated species of the human gut microbiota.</title>
        <authorList>
            <person name="Zou Y."/>
            <person name="Xue W."/>
            <person name="Luo G."/>
        </authorList>
    </citation>
    <scope>NUCLEOTIDE SEQUENCE [LARGE SCALE GENOMIC DNA]</scope>
    <source>
        <strain evidence="2">TF05-5AC</strain>
    </source>
</reference>
<accession>A0A3E3I1Q1</accession>
<name>A0A3E3I1Q1_9FIRM</name>
<evidence type="ECO:0000313" key="2">
    <source>
        <dbReference type="EMBL" id="RGE58461.1"/>
    </source>
</evidence>
<dbReference type="InterPro" id="IPR050789">
    <property type="entry name" value="Diverse_Enzym_Activities"/>
</dbReference>
<organism evidence="2 3">
    <name type="scientific">Eisenbergiella massiliensis</name>
    <dbReference type="NCBI Taxonomy" id="1720294"/>
    <lineage>
        <taxon>Bacteria</taxon>
        <taxon>Bacillati</taxon>
        <taxon>Bacillota</taxon>
        <taxon>Clostridia</taxon>
        <taxon>Lachnospirales</taxon>
        <taxon>Lachnospiraceae</taxon>
        <taxon>Eisenbergiella</taxon>
    </lineage>
</organism>
<dbReference type="Gene3D" id="3.40.710.10">
    <property type="entry name" value="DD-peptidase/beta-lactamase superfamily"/>
    <property type="match status" value="1"/>
</dbReference>
<dbReference type="GO" id="GO:0016787">
    <property type="term" value="F:hydrolase activity"/>
    <property type="evidence" value="ECO:0007669"/>
    <property type="project" value="UniProtKB-KW"/>
</dbReference>